<dbReference type="InterPro" id="IPR056303">
    <property type="entry name" value="AMIN-like"/>
</dbReference>
<dbReference type="RefSeq" id="WP_204083034.1">
    <property type="nucleotide sequence ID" value="NZ_BOND01000034.1"/>
</dbReference>
<dbReference type="Pfam" id="PF24837">
    <property type="entry name" value="AMIN-like"/>
    <property type="match status" value="1"/>
</dbReference>
<keyword evidence="4" id="KW-1185">Reference proteome</keyword>
<feature type="signal peptide" evidence="1">
    <location>
        <begin position="1"/>
        <end position="28"/>
    </location>
</feature>
<accession>A0A1H3UXE1</accession>
<dbReference type="AlphaFoldDB" id="A0A1H3UXE1"/>
<dbReference type="STRING" id="137265.SAMN05421684_8343"/>
<gene>
    <name evidence="3" type="ORF">SAMN05421684_8343</name>
</gene>
<evidence type="ECO:0000313" key="4">
    <source>
        <dbReference type="Proteomes" id="UP000199632"/>
    </source>
</evidence>
<evidence type="ECO:0000313" key="3">
    <source>
        <dbReference type="EMBL" id="SDZ67083.1"/>
    </source>
</evidence>
<name>A0A1H3UXE1_9ACTN</name>
<sequence>MRYWRTFLVVGLAAAVLDVGATATVAAAQPVAASAAATPYCGFRWGSLLEQHTATAVAPLVNVRAGRHACFDRLVVDVSGKADGYRVEYVTQVYRGGSGRPVPLRGGARLSIIAFAPAHDDDYRPTYRPAKPTELVNVSGWRTFRQVSWGGTFEGESTIGLGVRARLPFRAFTLDGPGAGSRIVIDVAHRWS</sequence>
<evidence type="ECO:0000259" key="2">
    <source>
        <dbReference type="Pfam" id="PF24837"/>
    </source>
</evidence>
<protein>
    <recommendedName>
        <fullName evidence="2">AMIN-like domain-containing protein</fullName>
    </recommendedName>
</protein>
<feature type="chain" id="PRO_5039032049" description="AMIN-like domain-containing protein" evidence="1">
    <location>
        <begin position="29"/>
        <end position="192"/>
    </location>
</feature>
<dbReference type="Proteomes" id="UP000199632">
    <property type="component" value="Unassembled WGS sequence"/>
</dbReference>
<feature type="domain" description="AMIN-like" evidence="2">
    <location>
        <begin position="59"/>
        <end position="189"/>
    </location>
</feature>
<proteinExistence type="predicted"/>
<reference evidence="4" key="1">
    <citation type="submission" date="2016-10" db="EMBL/GenBank/DDBJ databases">
        <authorList>
            <person name="Varghese N."/>
            <person name="Submissions S."/>
        </authorList>
    </citation>
    <scope>NUCLEOTIDE SEQUENCE [LARGE SCALE GENOMIC DNA]</scope>
    <source>
        <strain evidence="4">DSM 44718</strain>
    </source>
</reference>
<dbReference type="EMBL" id="FNQB01000007">
    <property type="protein sequence ID" value="SDZ67083.1"/>
    <property type="molecule type" value="Genomic_DNA"/>
</dbReference>
<evidence type="ECO:0000256" key="1">
    <source>
        <dbReference type="SAM" id="SignalP"/>
    </source>
</evidence>
<keyword evidence="1" id="KW-0732">Signal</keyword>
<organism evidence="3 4">
    <name type="scientific">Asanoa ishikariensis</name>
    <dbReference type="NCBI Taxonomy" id="137265"/>
    <lineage>
        <taxon>Bacteria</taxon>
        <taxon>Bacillati</taxon>
        <taxon>Actinomycetota</taxon>
        <taxon>Actinomycetes</taxon>
        <taxon>Micromonosporales</taxon>
        <taxon>Micromonosporaceae</taxon>
        <taxon>Asanoa</taxon>
    </lineage>
</organism>